<evidence type="ECO:0000313" key="1">
    <source>
        <dbReference type="EMBL" id="VVJ16532.1"/>
    </source>
</evidence>
<protein>
    <submittedName>
        <fullName evidence="1">Uncharacterized protein</fullName>
    </submittedName>
</protein>
<proteinExistence type="predicted"/>
<accession>A0A6I8LHV6</accession>
<sequence length="44" mass="5043">MLKQIDAIRRREVASYEQAARGWYPHGRHACPAGRHACLDSRHA</sequence>
<dbReference type="EMBL" id="CABVGP010000001">
    <property type="protein sequence ID" value="VVJ16532.1"/>
    <property type="molecule type" value="Genomic_DNA"/>
</dbReference>
<dbReference type="Proteomes" id="UP000399805">
    <property type="component" value="Unassembled WGS sequence"/>
</dbReference>
<reference evidence="1 2" key="1">
    <citation type="submission" date="2019-09" db="EMBL/GenBank/DDBJ databases">
        <authorList>
            <person name="Leyn A S."/>
        </authorList>
    </citation>
    <scope>NUCLEOTIDE SEQUENCE [LARGE SCALE GENOMIC DNA]</scope>
    <source>
        <strain evidence="1">AA231_1</strain>
    </source>
</reference>
<gene>
    <name evidence="1" type="ORF">AA23TX_01553</name>
</gene>
<keyword evidence="2" id="KW-1185">Reference proteome</keyword>
<organism evidence="1 2">
    <name type="scientific">Amycolatopsis camponoti</name>
    <dbReference type="NCBI Taxonomy" id="2606593"/>
    <lineage>
        <taxon>Bacteria</taxon>
        <taxon>Bacillati</taxon>
        <taxon>Actinomycetota</taxon>
        <taxon>Actinomycetes</taxon>
        <taxon>Pseudonocardiales</taxon>
        <taxon>Pseudonocardiaceae</taxon>
        <taxon>Amycolatopsis</taxon>
    </lineage>
</organism>
<dbReference type="AlphaFoldDB" id="A0A6I8LHV6"/>
<name>A0A6I8LHV6_9PSEU</name>
<evidence type="ECO:0000313" key="2">
    <source>
        <dbReference type="Proteomes" id="UP000399805"/>
    </source>
</evidence>